<dbReference type="InterPro" id="IPR015422">
    <property type="entry name" value="PyrdxlP-dep_Trfase_small"/>
</dbReference>
<dbReference type="HAMAP" id="MF_00051">
    <property type="entry name" value="SHMT"/>
    <property type="match status" value="1"/>
</dbReference>
<dbReference type="Gene3D" id="3.90.1150.10">
    <property type="entry name" value="Aspartate Aminotransferase, domain 1"/>
    <property type="match status" value="1"/>
</dbReference>
<protein>
    <recommendedName>
        <fullName evidence="9">Serine hydroxymethyltransferase</fullName>
        <ecNumber evidence="9">2.1.2.1</ecNumber>
    </recommendedName>
</protein>
<evidence type="ECO:0000256" key="6">
    <source>
        <dbReference type="ARBA" id="ARBA00022679"/>
    </source>
</evidence>
<dbReference type="InterPro" id="IPR049943">
    <property type="entry name" value="Ser_HO-MeTrfase-like"/>
</dbReference>
<dbReference type="SUPFAM" id="SSF53383">
    <property type="entry name" value="PLP-dependent transferases"/>
    <property type="match status" value="1"/>
</dbReference>
<name>A0A0B7NQ13_9FUNG</name>
<dbReference type="CDD" id="cd00378">
    <property type="entry name" value="SHMT"/>
    <property type="match status" value="1"/>
</dbReference>
<dbReference type="PIRSF" id="PIRSF000412">
    <property type="entry name" value="SHMT"/>
    <property type="match status" value="1"/>
</dbReference>
<keyword evidence="6 9" id="KW-0808">Transferase</keyword>
<keyword evidence="5 9" id="KW-0554">One-carbon metabolism</keyword>
<dbReference type="InterPro" id="IPR015421">
    <property type="entry name" value="PyrdxlP-dep_Trfase_major"/>
</dbReference>
<evidence type="ECO:0000256" key="3">
    <source>
        <dbReference type="ARBA" id="ARBA00004777"/>
    </source>
</evidence>
<evidence type="ECO:0000256" key="2">
    <source>
        <dbReference type="ARBA" id="ARBA00001933"/>
    </source>
</evidence>
<keyword evidence="7 8" id="KW-0663">Pyridoxal phosphate</keyword>
<proteinExistence type="inferred from homology"/>
<dbReference type="PANTHER" id="PTHR11680">
    <property type="entry name" value="SERINE HYDROXYMETHYLTRANSFERASE"/>
    <property type="match status" value="1"/>
</dbReference>
<accession>A0A0B7NQ13</accession>
<dbReference type="InterPro" id="IPR015424">
    <property type="entry name" value="PyrdxlP-dep_Trfase"/>
</dbReference>
<dbReference type="PANTHER" id="PTHR11680:SF28">
    <property type="entry name" value="SERINE HYDROXYMETHYLTRANSFERASE, MITOCHONDRIAL"/>
    <property type="match status" value="1"/>
</dbReference>
<dbReference type="NCBIfam" id="NF000586">
    <property type="entry name" value="PRK00011.1"/>
    <property type="match status" value="1"/>
</dbReference>
<comment type="pathway">
    <text evidence="3 9">One-carbon metabolism; tetrahydrofolate interconversion.</text>
</comment>
<dbReference type="PROSITE" id="PS00096">
    <property type="entry name" value="SHMT"/>
    <property type="match status" value="1"/>
</dbReference>
<dbReference type="GO" id="GO:0019264">
    <property type="term" value="P:glycine biosynthetic process from serine"/>
    <property type="evidence" value="ECO:0007669"/>
    <property type="project" value="InterPro"/>
</dbReference>
<dbReference type="Proteomes" id="UP000054107">
    <property type="component" value="Unassembled WGS sequence"/>
</dbReference>
<comment type="catalytic activity">
    <reaction evidence="1 9">
        <text>(6R)-5,10-methylene-5,6,7,8-tetrahydrofolate + glycine + H2O = (6S)-5,6,7,8-tetrahydrofolate + L-serine</text>
        <dbReference type="Rhea" id="RHEA:15481"/>
        <dbReference type="ChEBI" id="CHEBI:15377"/>
        <dbReference type="ChEBI" id="CHEBI:15636"/>
        <dbReference type="ChEBI" id="CHEBI:33384"/>
        <dbReference type="ChEBI" id="CHEBI:57305"/>
        <dbReference type="ChEBI" id="CHEBI:57453"/>
        <dbReference type="EC" id="2.1.2.1"/>
    </reaction>
</comment>
<feature type="domain" description="Serine hydroxymethyltransferase-like" evidence="10">
    <location>
        <begin position="43"/>
        <end position="459"/>
    </location>
</feature>
<dbReference type="FunFam" id="3.40.640.10:FF:000097">
    <property type="entry name" value="Serine hydroxymethyltransferase"/>
    <property type="match status" value="1"/>
</dbReference>
<dbReference type="UniPathway" id="UPA00193"/>
<dbReference type="InterPro" id="IPR001085">
    <property type="entry name" value="Ser_HO-MeTrfase"/>
</dbReference>
<comment type="cofactor">
    <cofactor evidence="2 8 9">
        <name>pyridoxal 5'-phosphate</name>
        <dbReference type="ChEBI" id="CHEBI:597326"/>
    </cofactor>
</comment>
<evidence type="ECO:0000256" key="9">
    <source>
        <dbReference type="RuleBase" id="RU000585"/>
    </source>
</evidence>
<dbReference type="Gene3D" id="3.40.640.10">
    <property type="entry name" value="Type I PLP-dependent aspartate aminotransferase-like (Major domain)"/>
    <property type="match status" value="1"/>
</dbReference>
<dbReference type="STRING" id="35722.A0A0B7NQ13"/>
<dbReference type="GO" id="GO:0004372">
    <property type="term" value="F:glycine hydroxymethyltransferase activity"/>
    <property type="evidence" value="ECO:0007669"/>
    <property type="project" value="UniProtKB-EC"/>
</dbReference>
<evidence type="ECO:0000256" key="8">
    <source>
        <dbReference type="PIRSR" id="PIRSR000412-50"/>
    </source>
</evidence>
<evidence type="ECO:0000313" key="11">
    <source>
        <dbReference type="EMBL" id="CEP17630.1"/>
    </source>
</evidence>
<dbReference type="EMBL" id="LN733710">
    <property type="protein sequence ID" value="CEP17630.1"/>
    <property type="molecule type" value="Genomic_DNA"/>
</dbReference>
<dbReference type="GO" id="GO:0030170">
    <property type="term" value="F:pyridoxal phosphate binding"/>
    <property type="evidence" value="ECO:0007669"/>
    <property type="project" value="InterPro"/>
</dbReference>
<organism evidence="11 12">
    <name type="scientific">Parasitella parasitica</name>
    <dbReference type="NCBI Taxonomy" id="35722"/>
    <lineage>
        <taxon>Eukaryota</taxon>
        <taxon>Fungi</taxon>
        <taxon>Fungi incertae sedis</taxon>
        <taxon>Mucoromycota</taxon>
        <taxon>Mucoromycotina</taxon>
        <taxon>Mucoromycetes</taxon>
        <taxon>Mucorales</taxon>
        <taxon>Mucorineae</taxon>
        <taxon>Mucoraceae</taxon>
        <taxon>Parasitella</taxon>
    </lineage>
</organism>
<reference evidence="11 12" key="1">
    <citation type="submission" date="2014-09" db="EMBL/GenBank/DDBJ databases">
        <authorList>
            <person name="Ellenberger Sabrina"/>
        </authorList>
    </citation>
    <scope>NUCLEOTIDE SEQUENCE [LARGE SCALE GENOMIC DNA]</scope>
    <source>
        <strain evidence="11 12">CBS 412.66</strain>
    </source>
</reference>
<evidence type="ECO:0000256" key="5">
    <source>
        <dbReference type="ARBA" id="ARBA00022563"/>
    </source>
</evidence>
<dbReference type="InterPro" id="IPR019798">
    <property type="entry name" value="Ser_HO-MeTrfase_PLP_BS"/>
</dbReference>
<evidence type="ECO:0000256" key="1">
    <source>
        <dbReference type="ARBA" id="ARBA00001528"/>
    </source>
</evidence>
<comment type="similarity">
    <text evidence="4 9">Belongs to the SHMT family.</text>
</comment>
<dbReference type="InterPro" id="IPR039429">
    <property type="entry name" value="SHMT-like_dom"/>
</dbReference>
<evidence type="ECO:0000256" key="4">
    <source>
        <dbReference type="ARBA" id="ARBA00006376"/>
    </source>
</evidence>
<sequence>MLRSLIANAAKPSALRMARPAINQAKRGYVFPAGQQEFLNERLEKMDPEMFDIIEKEKKRQQDSVDLIPSEVSTANRIPVHTHQHVSLQNFTSRAVMDALGSVMQNKYSEGYPGARYYGGNEFIDMSENLCRKRALEAFDLNNEKWGVNVQPLSGAPANLYVYGAILKPHDRIMGLDLPHGGHLSHGYQIPNKKISQVSAYFETLPYRLDETTGRIDYDALEKNAILYRPKVIVAGASAYARNIDYARMREIADKCGAYLMADVAHISGLIAAGVLPGPFEYADIVTTTTHKSLRGPRGAMIFFRKGLRSVDKKGKETHYDLENAINQSVFPGHQGGPHNHTISALSVALKQVKSPLFKEYQTQVLKNNAAFADRFNELKYDLVSGGTDNHLLLVDLKSKGVDGARVERVLELVNIASNKNTVPGDKSALIPGGLRIGTPAMTSRGFKESDFVKIADFIDRAVKITQEEKGKAAGKKLADFKTHIGDGSAIASIQELKKEVSEFASIFPTVGFWESEMKY</sequence>
<feature type="modified residue" description="N6-(pyridoxal phosphate)lysine" evidence="8">
    <location>
        <position position="292"/>
    </location>
</feature>
<keyword evidence="12" id="KW-1185">Reference proteome</keyword>
<dbReference type="Pfam" id="PF00464">
    <property type="entry name" value="SHMT"/>
    <property type="match status" value="1"/>
</dbReference>
<dbReference type="OrthoDB" id="10265628at2759"/>
<dbReference type="AlphaFoldDB" id="A0A0B7NQ13"/>
<comment type="function">
    <text evidence="9">Interconversion of serine and glycine.</text>
</comment>
<evidence type="ECO:0000256" key="7">
    <source>
        <dbReference type="ARBA" id="ARBA00022898"/>
    </source>
</evidence>
<gene>
    <name evidence="11" type="primary">PARPA_11928.1 scaffold 44722</name>
</gene>
<dbReference type="GO" id="GO:0035999">
    <property type="term" value="P:tetrahydrofolate interconversion"/>
    <property type="evidence" value="ECO:0007669"/>
    <property type="project" value="UniProtKB-UniPathway"/>
</dbReference>
<dbReference type="GO" id="GO:0005739">
    <property type="term" value="C:mitochondrion"/>
    <property type="evidence" value="ECO:0007669"/>
    <property type="project" value="TreeGrafter"/>
</dbReference>
<dbReference type="EC" id="2.1.2.1" evidence="9"/>
<evidence type="ECO:0000259" key="10">
    <source>
        <dbReference type="Pfam" id="PF00464"/>
    </source>
</evidence>
<evidence type="ECO:0000313" key="12">
    <source>
        <dbReference type="Proteomes" id="UP000054107"/>
    </source>
</evidence>